<dbReference type="InterPro" id="IPR023296">
    <property type="entry name" value="Glyco_hydro_beta-prop_sf"/>
</dbReference>
<dbReference type="Proteomes" id="UP001250932">
    <property type="component" value="Unassembled WGS sequence"/>
</dbReference>
<dbReference type="PROSITE" id="PS51257">
    <property type="entry name" value="PROKAR_LIPOPROTEIN"/>
    <property type="match status" value="1"/>
</dbReference>
<dbReference type="EMBL" id="JAQOUE010000001">
    <property type="protein sequence ID" value="MDT7041569.1"/>
    <property type="molecule type" value="Genomic_DNA"/>
</dbReference>
<evidence type="ECO:0000313" key="2">
    <source>
        <dbReference type="EMBL" id="MDT7041569.1"/>
    </source>
</evidence>
<dbReference type="RefSeq" id="WP_313831918.1">
    <property type="nucleotide sequence ID" value="NZ_JAQOUE010000001.1"/>
</dbReference>
<proteinExistence type="predicted"/>
<dbReference type="Gene3D" id="2.115.10.20">
    <property type="entry name" value="Glycosyl hydrolase domain, family 43"/>
    <property type="match status" value="1"/>
</dbReference>
<protein>
    <recommendedName>
        <fullName evidence="1">Glucosamine inositolphosphorylceramide transferase 1 N-terminal domain-containing protein</fullName>
    </recommendedName>
</protein>
<accession>A0ABU3K577</accession>
<organism evidence="2 3">
    <name type="scientific">Candidatus Nitronereus thalassa</name>
    <dbReference type="NCBI Taxonomy" id="3020898"/>
    <lineage>
        <taxon>Bacteria</taxon>
        <taxon>Pseudomonadati</taxon>
        <taxon>Nitrospirota</taxon>
        <taxon>Nitrospiria</taxon>
        <taxon>Nitrospirales</taxon>
        <taxon>Nitrospiraceae</taxon>
        <taxon>Candidatus Nitronereus</taxon>
    </lineage>
</organism>
<keyword evidence="3" id="KW-1185">Reference proteome</keyword>
<evidence type="ECO:0000313" key="3">
    <source>
        <dbReference type="Proteomes" id="UP001250932"/>
    </source>
</evidence>
<comment type="caution">
    <text evidence="2">The sequence shown here is derived from an EMBL/GenBank/DDBJ whole genome shotgun (WGS) entry which is preliminary data.</text>
</comment>
<feature type="domain" description="Glucosamine inositolphosphorylceramide transferase 1 N-terminal" evidence="1">
    <location>
        <begin position="98"/>
        <end position="244"/>
    </location>
</feature>
<evidence type="ECO:0000259" key="1">
    <source>
        <dbReference type="Pfam" id="PF24793"/>
    </source>
</evidence>
<sequence length="422" mass="48001">MKWKSLYTNIALIVLIFSVLGCEGDYNSSSQISEERNNGKSSSHFLKETRYQPKDLSSPLLPNPSTKNFGSSQGIASISGFSGPVSTWHENLRRYEGNPVIVGRDVSPNHSFFADPYLLVVGDRLFMFFEAFLLESVSYPSDKGLGEIWMAESYDGKSWKNFNKLSVNAIHFSHPQALIHEGKVYVFYNHNQNGSIYSRWSPLGKVGQWSDESVIFTALNHGWDHMVEFSIFEEQGNWYLLGITGNRKFFNGEPNNSLYSRVLRKVGLGRSRLGEDQWVRGRWANGFTTNWDNDSQEIGDRPLIDISGEEWVTEIVEITSLKLNEQWVLFMGVTKPNRQQAIGTFAINHLSPEGMDGRWITEGFTFPLSGAEWEGQNIHRGHAVWFHDEWVYVFDGRNGKNWKIGIATKSPHFNGMNMVSAS</sequence>
<reference evidence="2 3" key="1">
    <citation type="journal article" date="2023" name="ISME J.">
        <title>Cultivation and genomic characterization of novel and ubiquitous marine nitrite-oxidizing bacteria from the Nitrospirales.</title>
        <authorList>
            <person name="Mueller A.J."/>
            <person name="Daebeler A."/>
            <person name="Herbold C.W."/>
            <person name="Kirkegaard R.H."/>
            <person name="Daims H."/>
        </authorList>
    </citation>
    <scope>NUCLEOTIDE SEQUENCE [LARGE SCALE GENOMIC DNA]</scope>
    <source>
        <strain evidence="2 3">EB</strain>
    </source>
</reference>
<gene>
    <name evidence="2" type="ORF">PPG34_04355</name>
</gene>
<dbReference type="Pfam" id="PF24793">
    <property type="entry name" value="GINT1_N"/>
    <property type="match status" value="1"/>
</dbReference>
<dbReference type="SUPFAM" id="SSF75005">
    <property type="entry name" value="Arabinanase/levansucrase/invertase"/>
    <property type="match status" value="1"/>
</dbReference>
<name>A0ABU3K577_9BACT</name>
<dbReference type="InterPro" id="IPR056442">
    <property type="entry name" value="GINT1_N"/>
</dbReference>